<evidence type="ECO:0000256" key="6">
    <source>
        <dbReference type="ARBA" id="ARBA00022833"/>
    </source>
</evidence>
<proteinExistence type="inferred from homology"/>
<sequence length="521" mass="56394">MAGMTSLRRSGTAALVACAALLLPLAPTAQAADRAGSRPTEAAVAGLLDGIRQDPARLDAFLRAMPKGGDLHNHLSGAVTTELLIKLAAQDGLCIDSVTFTSATGPCQGTLRPAQDALAEGEFRTQVIRAWSMQDFTPGAESGHDHFFATFGKFGEASWRHPGTMIAEVTDTMAAQHQSYLETMLTPASGGVAALAAKVGFDPDLAALRRKLLADGQMQALVDSARADLDTAMAEYRSTEQCGTPQARPGCSVTVRIQSQASRASTPARVFAQLLIGMELASQDDRFVAVNLVQPEDYQSSLDNYQLEMQMLDFLHPLYPKAHISLHAGELVPGLVKPEDLTFHIRQAVLTGHAERIGHGVDVTHEDDAADLLRTLAERKVLVEVPLTSNAQILQVQGRQHPFPLYRKYGVPTALATDDPGVERIDITHEYVRAAQTYRLSYQDLKDLARNSLEYGFVSGRSLWRDRDGFKPVPECQGRALGSENPTPKCAALLASSPKAALEWKQEGAFRTFETSVLNVK</sequence>
<evidence type="ECO:0000313" key="9">
    <source>
        <dbReference type="EMBL" id="ROR37887.1"/>
    </source>
</evidence>
<keyword evidence="4" id="KW-0479">Metal-binding</keyword>
<evidence type="ECO:0000259" key="8">
    <source>
        <dbReference type="Pfam" id="PF00962"/>
    </source>
</evidence>
<dbReference type="AlphaFoldDB" id="A0A3N4RJY2"/>
<evidence type="ECO:0000256" key="4">
    <source>
        <dbReference type="ARBA" id="ARBA00022723"/>
    </source>
</evidence>
<dbReference type="Pfam" id="PF00962">
    <property type="entry name" value="A_deaminase"/>
    <property type="match status" value="1"/>
</dbReference>
<dbReference type="GO" id="GO:0046103">
    <property type="term" value="P:inosine biosynthetic process"/>
    <property type="evidence" value="ECO:0007669"/>
    <property type="project" value="TreeGrafter"/>
</dbReference>
<dbReference type="GO" id="GO:0005829">
    <property type="term" value="C:cytosol"/>
    <property type="evidence" value="ECO:0007669"/>
    <property type="project" value="TreeGrafter"/>
</dbReference>
<dbReference type="InterPro" id="IPR001365">
    <property type="entry name" value="A_deaminase_dom"/>
</dbReference>
<dbReference type="EMBL" id="RKQG01000002">
    <property type="protein sequence ID" value="RPE28697.1"/>
    <property type="molecule type" value="Genomic_DNA"/>
</dbReference>
<dbReference type="EC" id="3.5.4.4" evidence="3"/>
<dbReference type="PANTHER" id="PTHR11409">
    <property type="entry name" value="ADENOSINE DEAMINASE"/>
    <property type="match status" value="1"/>
</dbReference>
<dbReference type="GO" id="GO:0043103">
    <property type="term" value="P:hypoxanthine salvage"/>
    <property type="evidence" value="ECO:0007669"/>
    <property type="project" value="TreeGrafter"/>
</dbReference>
<dbReference type="Proteomes" id="UP000267408">
    <property type="component" value="Unassembled WGS sequence"/>
</dbReference>
<dbReference type="SUPFAM" id="SSF51556">
    <property type="entry name" value="Metallo-dependent hydrolases"/>
    <property type="match status" value="1"/>
</dbReference>
<dbReference type="PANTHER" id="PTHR11409:SF43">
    <property type="entry name" value="ADENOSINE DEAMINASE"/>
    <property type="match status" value="1"/>
</dbReference>
<evidence type="ECO:0000256" key="5">
    <source>
        <dbReference type="ARBA" id="ARBA00022801"/>
    </source>
</evidence>
<dbReference type="GO" id="GO:0004000">
    <property type="term" value="F:adenosine deaminase activity"/>
    <property type="evidence" value="ECO:0007669"/>
    <property type="project" value="TreeGrafter"/>
</dbReference>
<gene>
    <name evidence="10" type="ORF">EDD38_5837</name>
    <name evidence="9" type="ORF">EDD39_6044</name>
</gene>
<evidence type="ECO:0000313" key="12">
    <source>
        <dbReference type="Proteomes" id="UP000267408"/>
    </source>
</evidence>
<feature type="domain" description="Adenosine deaminase" evidence="8">
    <location>
        <begin position="241"/>
        <end position="459"/>
    </location>
</feature>
<comment type="similarity">
    <text evidence="2">Belongs to the metallo-dependent hydrolases superfamily. Adenosine and AMP deaminases family.</text>
</comment>
<comment type="caution">
    <text evidence="10">The sequence shown here is derived from an EMBL/GenBank/DDBJ whole genome shotgun (WGS) entry which is preliminary data.</text>
</comment>
<evidence type="ECO:0000256" key="2">
    <source>
        <dbReference type="ARBA" id="ARBA00006676"/>
    </source>
</evidence>
<keyword evidence="6" id="KW-0862">Zinc</keyword>
<dbReference type="Gene3D" id="3.20.20.140">
    <property type="entry name" value="Metal-dependent hydrolases"/>
    <property type="match status" value="1"/>
</dbReference>
<accession>A0A8G1UBW9</accession>
<keyword evidence="7" id="KW-0732">Signal</keyword>
<dbReference type="GO" id="GO:0046872">
    <property type="term" value="F:metal ion binding"/>
    <property type="evidence" value="ECO:0007669"/>
    <property type="project" value="UniProtKB-KW"/>
</dbReference>
<evidence type="ECO:0000256" key="7">
    <source>
        <dbReference type="SAM" id="SignalP"/>
    </source>
</evidence>
<protein>
    <recommendedName>
        <fullName evidence="3">adenosine deaminase</fullName>
        <ecNumber evidence="3">3.5.4.4</ecNumber>
    </recommendedName>
</protein>
<feature type="signal peptide" evidence="7">
    <location>
        <begin position="1"/>
        <end position="31"/>
    </location>
</feature>
<comment type="cofactor">
    <cofactor evidence="1">
        <name>Zn(2+)</name>
        <dbReference type="ChEBI" id="CHEBI:29105"/>
    </cofactor>
</comment>
<evidence type="ECO:0000313" key="10">
    <source>
        <dbReference type="EMBL" id="RPE28697.1"/>
    </source>
</evidence>
<dbReference type="EMBL" id="RJVJ01000002">
    <property type="protein sequence ID" value="ROR37887.1"/>
    <property type="molecule type" value="Genomic_DNA"/>
</dbReference>
<dbReference type="InterPro" id="IPR032466">
    <property type="entry name" value="Metal_Hydrolase"/>
</dbReference>
<keyword evidence="11" id="KW-1185">Reference proteome</keyword>
<dbReference type="Proteomes" id="UP000266906">
    <property type="component" value="Unassembled WGS sequence"/>
</dbReference>
<accession>A0A3N4RJY2</accession>
<feature type="chain" id="PRO_5044596151" description="adenosine deaminase" evidence="7">
    <location>
        <begin position="32"/>
        <end position="521"/>
    </location>
</feature>
<dbReference type="InterPro" id="IPR006330">
    <property type="entry name" value="Ado/ade_deaminase"/>
</dbReference>
<dbReference type="GO" id="GO:0006154">
    <property type="term" value="P:adenosine catabolic process"/>
    <property type="evidence" value="ECO:0007669"/>
    <property type="project" value="TreeGrafter"/>
</dbReference>
<name>A0A3N4RJY2_9ACTN</name>
<keyword evidence="5" id="KW-0378">Hydrolase</keyword>
<evidence type="ECO:0000256" key="3">
    <source>
        <dbReference type="ARBA" id="ARBA00012784"/>
    </source>
</evidence>
<evidence type="ECO:0000313" key="11">
    <source>
        <dbReference type="Proteomes" id="UP000266906"/>
    </source>
</evidence>
<reference evidence="11 12" key="1">
    <citation type="submission" date="2018-11" db="EMBL/GenBank/DDBJ databases">
        <title>Sequencing the genomes of 1000 actinobacteria strains.</title>
        <authorList>
            <person name="Klenk H.-P."/>
        </authorList>
    </citation>
    <scope>NUCLEOTIDE SEQUENCE [LARGE SCALE GENOMIC DNA]</scope>
    <source>
        <strain evidence="9 12">DSM 44780</strain>
        <strain evidence="10 11">DSM 44781</strain>
    </source>
</reference>
<evidence type="ECO:0000256" key="1">
    <source>
        <dbReference type="ARBA" id="ARBA00001947"/>
    </source>
</evidence>
<dbReference type="OrthoDB" id="105475at2"/>
<dbReference type="RefSeq" id="WP_123562104.1">
    <property type="nucleotide sequence ID" value="NZ_JBEYIY010000052.1"/>
</dbReference>
<organism evidence="10 11">
    <name type="scientific">Kitasatospora cineracea</name>
    <dbReference type="NCBI Taxonomy" id="88074"/>
    <lineage>
        <taxon>Bacteria</taxon>
        <taxon>Bacillati</taxon>
        <taxon>Actinomycetota</taxon>
        <taxon>Actinomycetes</taxon>
        <taxon>Kitasatosporales</taxon>
        <taxon>Streptomycetaceae</taxon>
        <taxon>Kitasatospora</taxon>
    </lineage>
</organism>